<dbReference type="AlphaFoldDB" id="A0A7Y4IR08"/>
<evidence type="ECO:0000313" key="3">
    <source>
        <dbReference type="Proteomes" id="UP000533080"/>
    </source>
</evidence>
<sequence>MAVATLIHQEANMKPEQEKTLHEEAVATVDRLVLKHPELKKELEQVEGYAVFPSLGRASLVLGGSYGHGEVFEKGKPIGFATLSQLTLGVQVGGQTLSELIFFHDRNALEAFKGGKAAFAANASAVLVKAAASGTINYAKCVAHAYSRGGMLLEASLGGQKFTFIPRSSDTSERGNGGLMRRFRRQESSEENGADDTGQQPRLQASQPPPALTTGLTAAALLLTRIIKAQASARHE</sequence>
<evidence type="ECO:0000313" key="2">
    <source>
        <dbReference type="EMBL" id="NOJ83859.1"/>
    </source>
</evidence>
<feature type="region of interest" description="Disordered" evidence="1">
    <location>
        <begin position="166"/>
        <end position="211"/>
    </location>
</feature>
<name>A0A7Y4IR08_MYXXA</name>
<evidence type="ECO:0008006" key="4">
    <source>
        <dbReference type="Google" id="ProtNLM"/>
    </source>
</evidence>
<proteinExistence type="predicted"/>
<feature type="compositionally biased region" description="Polar residues" evidence="1">
    <location>
        <begin position="197"/>
        <end position="206"/>
    </location>
</feature>
<gene>
    <name evidence="2" type="ORF">HNV28_37060</name>
</gene>
<protein>
    <recommendedName>
        <fullName evidence="4">Ysc84 actin-binding domain-containing protein</fullName>
    </recommendedName>
</protein>
<reference evidence="2 3" key="1">
    <citation type="submission" date="2020-05" db="EMBL/GenBank/DDBJ databases">
        <authorList>
            <person name="Whitworth D."/>
        </authorList>
    </citation>
    <scope>NUCLEOTIDE SEQUENCE [LARGE SCALE GENOMIC DNA]</scope>
    <source>
        <strain evidence="2 3">AM005</strain>
    </source>
</reference>
<organism evidence="2 3">
    <name type="scientific">Myxococcus xanthus</name>
    <dbReference type="NCBI Taxonomy" id="34"/>
    <lineage>
        <taxon>Bacteria</taxon>
        <taxon>Pseudomonadati</taxon>
        <taxon>Myxococcota</taxon>
        <taxon>Myxococcia</taxon>
        <taxon>Myxococcales</taxon>
        <taxon>Cystobacterineae</taxon>
        <taxon>Myxococcaceae</taxon>
        <taxon>Myxococcus</taxon>
    </lineage>
</organism>
<comment type="caution">
    <text evidence="2">The sequence shown here is derived from an EMBL/GenBank/DDBJ whole genome shotgun (WGS) entry which is preliminary data.</text>
</comment>
<accession>A0A7Y4IR08</accession>
<evidence type="ECO:0000256" key="1">
    <source>
        <dbReference type="SAM" id="MobiDB-lite"/>
    </source>
</evidence>
<dbReference type="EMBL" id="JABFNT010000256">
    <property type="protein sequence ID" value="NOJ83859.1"/>
    <property type="molecule type" value="Genomic_DNA"/>
</dbReference>
<dbReference type="Proteomes" id="UP000533080">
    <property type="component" value="Unassembled WGS sequence"/>
</dbReference>